<organism evidence="2 3">
    <name type="scientific">Methylotenera mobilis</name>
    <dbReference type="NCBI Taxonomy" id="359408"/>
    <lineage>
        <taxon>Bacteria</taxon>
        <taxon>Pseudomonadati</taxon>
        <taxon>Pseudomonadota</taxon>
        <taxon>Betaproteobacteria</taxon>
        <taxon>Nitrosomonadales</taxon>
        <taxon>Methylophilaceae</taxon>
        <taxon>Methylotenera</taxon>
    </lineage>
</organism>
<evidence type="ECO:0000259" key="1">
    <source>
        <dbReference type="Pfam" id="PF25559"/>
    </source>
</evidence>
<comment type="caution">
    <text evidence="2">The sequence shown here is derived from an EMBL/GenBank/DDBJ whole genome shotgun (WGS) entry which is preliminary data.</text>
</comment>
<proteinExistence type="predicted"/>
<sequence length="165" mass="18910">MDENQTLTPNQIIIGEHLYNEAIRLMIQSAEHELLIFDQNLAHGDFSSIATYELLQQFLSQHIASHLSIILQDTAHLHHKCPRLLSLLKTFGHKMTVHVTNQSAKHAKDCFILADGKHYIKRIHIDQARFKYAYDDVTTVKALKTRFDELKEAIEDIVSITPLGL</sequence>
<dbReference type="Proteomes" id="UP000264313">
    <property type="component" value="Unassembled WGS sequence"/>
</dbReference>
<feature type="domain" description="DUF7931" evidence="1">
    <location>
        <begin position="21"/>
        <end position="150"/>
    </location>
</feature>
<dbReference type="EMBL" id="DNAA01000121">
    <property type="protein sequence ID" value="HBA08973.1"/>
    <property type="molecule type" value="Genomic_DNA"/>
</dbReference>
<accession>A0A351RAA2</accession>
<dbReference type="AlphaFoldDB" id="A0A351RAA2"/>
<gene>
    <name evidence="2" type="ORF">DCW48_05035</name>
</gene>
<dbReference type="STRING" id="1132855.GCA_000384255_00690"/>
<dbReference type="Pfam" id="PF25559">
    <property type="entry name" value="DUF7931"/>
    <property type="match status" value="1"/>
</dbReference>
<evidence type="ECO:0000313" key="3">
    <source>
        <dbReference type="Proteomes" id="UP000264313"/>
    </source>
</evidence>
<dbReference type="InterPro" id="IPR057691">
    <property type="entry name" value="DUF7931"/>
</dbReference>
<reference evidence="2 3" key="1">
    <citation type="journal article" date="2018" name="Nat. Biotechnol.">
        <title>A standardized bacterial taxonomy based on genome phylogeny substantially revises the tree of life.</title>
        <authorList>
            <person name="Parks D.H."/>
            <person name="Chuvochina M."/>
            <person name="Waite D.W."/>
            <person name="Rinke C."/>
            <person name="Skarshewski A."/>
            <person name="Chaumeil P.A."/>
            <person name="Hugenholtz P."/>
        </authorList>
    </citation>
    <scope>NUCLEOTIDE SEQUENCE [LARGE SCALE GENOMIC DNA]</scope>
    <source>
        <strain evidence="2">UBA9958</strain>
    </source>
</reference>
<protein>
    <recommendedName>
        <fullName evidence="1">DUF7931 domain-containing protein</fullName>
    </recommendedName>
</protein>
<name>A0A351RAA2_9PROT</name>
<evidence type="ECO:0000313" key="2">
    <source>
        <dbReference type="EMBL" id="HBA08973.1"/>
    </source>
</evidence>